<comment type="caution">
    <text evidence="3">The sequence shown here is derived from an EMBL/GenBank/DDBJ whole genome shotgun (WGS) entry which is preliminary data.</text>
</comment>
<dbReference type="AlphaFoldDB" id="A0A0R1HZQ1"/>
<protein>
    <recommendedName>
        <fullName evidence="2">Antitoxin</fullName>
    </recommendedName>
</protein>
<dbReference type="Gene3D" id="3.40.1620.10">
    <property type="entry name" value="YefM-like domain"/>
    <property type="match status" value="1"/>
</dbReference>
<organism evidence="3 4">
    <name type="scientific">Secundilactobacillus kimchicus JCM 15530</name>
    <dbReference type="NCBI Taxonomy" id="1302272"/>
    <lineage>
        <taxon>Bacteria</taxon>
        <taxon>Bacillati</taxon>
        <taxon>Bacillota</taxon>
        <taxon>Bacilli</taxon>
        <taxon>Lactobacillales</taxon>
        <taxon>Lactobacillaceae</taxon>
        <taxon>Secundilactobacillus</taxon>
    </lineage>
</organism>
<evidence type="ECO:0000256" key="1">
    <source>
        <dbReference type="ARBA" id="ARBA00009981"/>
    </source>
</evidence>
<dbReference type="InterPro" id="IPR036165">
    <property type="entry name" value="YefM-like_sf"/>
</dbReference>
<dbReference type="EMBL" id="AZCX01000003">
    <property type="protein sequence ID" value="KRK48455.1"/>
    <property type="molecule type" value="Genomic_DNA"/>
</dbReference>
<evidence type="ECO:0000313" key="3">
    <source>
        <dbReference type="EMBL" id="KRK48455.1"/>
    </source>
</evidence>
<comment type="similarity">
    <text evidence="1 2">Belongs to the phD/YefM antitoxin family.</text>
</comment>
<sequence length="72" mass="8043">MRQVNDDSESLIVTTKDADDTVVVMGKKDYDAMQETLYILSNQALVAQIREGQAEFTNGKAQVHDLKDLPDD</sequence>
<keyword evidence="4" id="KW-1185">Reference proteome</keyword>
<dbReference type="SUPFAM" id="SSF143120">
    <property type="entry name" value="YefM-like"/>
    <property type="match status" value="1"/>
</dbReference>
<accession>A0A0R1HZQ1</accession>
<dbReference type="NCBIfam" id="TIGR01552">
    <property type="entry name" value="phd_fam"/>
    <property type="match status" value="1"/>
</dbReference>
<comment type="function">
    <text evidence="2">Antitoxin component of a type II toxin-antitoxin (TA) system.</text>
</comment>
<evidence type="ECO:0000313" key="4">
    <source>
        <dbReference type="Proteomes" id="UP000050911"/>
    </source>
</evidence>
<reference evidence="3 4" key="1">
    <citation type="journal article" date="2015" name="Genome Announc.">
        <title>Expanding the biotechnology potential of lactobacilli through comparative genomics of 213 strains and associated genera.</title>
        <authorList>
            <person name="Sun Z."/>
            <person name="Harris H.M."/>
            <person name="McCann A."/>
            <person name="Guo C."/>
            <person name="Argimon S."/>
            <person name="Zhang W."/>
            <person name="Yang X."/>
            <person name="Jeffery I.B."/>
            <person name="Cooney J.C."/>
            <person name="Kagawa T.F."/>
            <person name="Liu W."/>
            <person name="Song Y."/>
            <person name="Salvetti E."/>
            <person name="Wrobel A."/>
            <person name="Rasinkangas P."/>
            <person name="Parkhill J."/>
            <person name="Rea M.C."/>
            <person name="O'Sullivan O."/>
            <person name="Ritari J."/>
            <person name="Douillard F.P."/>
            <person name="Paul Ross R."/>
            <person name="Yang R."/>
            <person name="Briner A.E."/>
            <person name="Felis G.E."/>
            <person name="de Vos W.M."/>
            <person name="Barrangou R."/>
            <person name="Klaenhammer T.R."/>
            <person name="Caufield P.W."/>
            <person name="Cui Y."/>
            <person name="Zhang H."/>
            <person name="O'Toole P.W."/>
        </authorList>
    </citation>
    <scope>NUCLEOTIDE SEQUENCE [LARGE SCALE GENOMIC DNA]</scope>
    <source>
        <strain evidence="3 4">JCM 15530</strain>
    </source>
</reference>
<evidence type="ECO:0000256" key="2">
    <source>
        <dbReference type="RuleBase" id="RU362080"/>
    </source>
</evidence>
<gene>
    <name evidence="3" type="ORF">FC96_GL001561</name>
</gene>
<dbReference type="Proteomes" id="UP000050911">
    <property type="component" value="Unassembled WGS sequence"/>
</dbReference>
<dbReference type="Pfam" id="PF02604">
    <property type="entry name" value="PhdYeFM_antitox"/>
    <property type="match status" value="1"/>
</dbReference>
<dbReference type="InterPro" id="IPR006442">
    <property type="entry name" value="Antitoxin_Phd/YefM"/>
</dbReference>
<proteinExistence type="inferred from homology"/>
<dbReference type="PATRIC" id="fig|1302272.5.peg.1578"/>
<name>A0A0R1HZQ1_9LACO</name>